<evidence type="ECO:0008006" key="4">
    <source>
        <dbReference type="Google" id="ProtNLM"/>
    </source>
</evidence>
<evidence type="ECO:0000313" key="3">
    <source>
        <dbReference type="Proteomes" id="UP000092993"/>
    </source>
</evidence>
<organism evidence="2 3">
    <name type="scientific">Grifola frondosa</name>
    <name type="common">Maitake</name>
    <name type="synonym">Polyporus frondosus</name>
    <dbReference type="NCBI Taxonomy" id="5627"/>
    <lineage>
        <taxon>Eukaryota</taxon>
        <taxon>Fungi</taxon>
        <taxon>Dikarya</taxon>
        <taxon>Basidiomycota</taxon>
        <taxon>Agaricomycotina</taxon>
        <taxon>Agaricomycetes</taxon>
        <taxon>Polyporales</taxon>
        <taxon>Grifolaceae</taxon>
        <taxon>Grifola</taxon>
    </lineage>
</organism>
<dbReference type="OrthoDB" id="2803426at2759"/>
<dbReference type="Proteomes" id="UP000092993">
    <property type="component" value="Unassembled WGS sequence"/>
</dbReference>
<proteinExistence type="predicted"/>
<protein>
    <recommendedName>
        <fullName evidence="4">Protein kinase domain-containing protein</fullName>
    </recommendedName>
</protein>
<reference evidence="2 3" key="1">
    <citation type="submission" date="2016-03" db="EMBL/GenBank/DDBJ databases">
        <title>Whole genome sequencing of Grifola frondosa 9006-11.</title>
        <authorList>
            <person name="Min B."/>
            <person name="Park H."/>
            <person name="Kim J.-G."/>
            <person name="Cho H."/>
            <person name="Oh Y.-L."/>
            <person name="Kong W.-S."/>
            <person name="Choi I.-G."/>
        </authorList>
    </citation>
    <scope>NUCLEOTIDE SEQUENCE [LARGE SCALE GENOMIC DNA]</scope>
    <source>
        <strain evidence="2 3">9006-11</strain>
    </source>
</reference>
<dbReference type="OMA" id="CCATILI"/>
<evidence type="ECO:0000256" key="1">
    <source>
        <dbReference type="SAM" id="SignalP"/>
    </source>
</evidence>
<feature type="signal peptide" evidence="1">
    <location>
        <begin position="1"/>
        <end position="19"/>
    </location>
</feature>
<dbReference type="InterPro" id="IPR011009">
    <property type="entry name" value="Kinase-like_dom_sf"/>
</dbReference>
<accession>A0A1C7LLC9</accession>
<name>A0A1C7LLC9_GRIFR</name>
<dbReference type="SUPFAM" id="SSF56112">
    <property type="entry name" value="Protein kinase-like (PK-like)"/>
    <property type="match status" value="1"/>
</dbReference>
<sequence length="285" mass="32086">MAGPWICVLGAVFVDEVIVQPLTECMWLGGEPDCERQILSTARMFHVLSSCMWDLNQFYRTLELSRTLIPSGLFPYFTSYSSGGREVRLTYERALLPKEERPGKAAFVATTEFGELVVVKFTKTYCKAAHILLAERGLAPPLRYCEYFGSGLHAVVMDFLPGYNLAEAQAMRTPREDGAKMCIPARALADVKEAVQLLHENGYVFGNLRGQNVFLHARWVETEDGRSEVEGAMLVDFDWCGSEPDARYPATLDDRGDIAWAPGVERGGIMRKEHDEWFLHELASY</sequence>
<comment type="caution">
    <text evidence="2">The sequence shown here is derived from an EMBL/GenBank/DDBJ whole genome shotgun (WGS) entry which is preliminary data.</text>
</comment>
<gene>
    <name evidence="2" type="ORF">A0H81_14492</name>
</gene>
<keyword evidence="3" id="KW-1185">Reference proteome</keyword>
<dbReference type="STRING" id="5627.A0A1C7LLC9"/>
<dbReference type="EMBL" id="LUGG01000043">
    <property type="protein sequence ID" value="OBZ65585.1"/>
    <property type="molecule type" value="Genomic_DNA"/>
</dbReference>
<dbReference type="AlphaFoldDB" id="A0A1C7LLC9"/>
<feature type="chain" id="PRO_5008888652" description="Protein kinase domain-containing protein" evidence="1">
    <location>
        <begin position="20"/>
        <end position="285"/>
    </location>
</feature>
<keyword evidence="1" id="KW-0732">Signal</keyword>
<evidence type="ECO:0000313" key="2">
    <source>
        <dbReference type="EMBL" id="OBZ65585.1"/>
    </source>
</evidence>